<evidence type="ECO:0000259" key="4">
    <source>
        <dbReference type="PROSITE" id="PS50235"/>
    </source>
</evidence>
<dbReference type="GO" id="GO:0016579">
    <property type="term" value="P:protein deubiquitination"/>
    <property type="evidence" value="ECO:0007669"/>
    <property type="project" value="InterPro"/>
</dbReference>
<feature type="non-terminal residue" evidence="5">
    <location>
        <position position="1"/>
    </location>
</feature>
<dbReference type="PANTHER" id="PTHR24006">
    <property type="entry name" value="UBIQUITIN CARBOXYL-TERMINAL HYDROLASE"/>
    <property type="match status" value="1"/>
</dbReference>
<dbReference type="Pfam" id="PF00443">
    <property type="entry name" value="UCH"/>
    <property type="match status" value="1"/>
</dbReference>
<reference evidence="5 6" key="1">
    <citation type="submission" date="2024-05" db="EMBL/GenBank/DDBJ databases">
        <authorList>
            <person name="Wallberg A."/>
        </authorList>
    </citation>
    <scope>NUCLEOTIDE SEQUENCE [LARGE SCALE GENOMIC DNA]</scope>
</reference>
<feature type="compositionally biased region" description="Polar residues" evidence="3">
    <location>
        <begin position="258"/>
        <end position="271"/>
    </location>
</feature>
<dbReference type="EC" id="3.4.19.12" evidence="2"/>
<gene>
    <name evidence="5" type="ORF">MNOR_LOCUS30496</name>
</gene>
<dbReference type="Proteomes" id="UP001497623">
    <property type="component" value="Unassembled WGS sequence"/>
</dbReference>
<dbReference type="FunFam" id="3.90.70.10:FF:000022">
    <property type="entry name" value="Ubiquitin carboxyl-terminal hydrolase 24"/>
    <property type="match status" value="1"/>
</dbReference>
<protein>
    <recommendedName>
        <fullName evidence="2">Ubiquitin carboxyl-terminal hydrolase</fullName>
        <ecNumber evidence="2">3.4.19.12</ecNumber>
    </recommendedName>
</protein>
<dbReference type="GO" id="GO:0005829">
    <property type="term" value="C:cytosol"/>
    <property type="evidence" value="ECO:0007669"/>
    <property type="project" value="TreeGrafter"/>
</dbReference>
<keyword evidence="2" id="KW-0833">Ubl conjugation pathway</keyword>
<evidence type="ECO:0000256" key="3">
    <source>
        <dbReference type="SAM" id="MobiDB-lite"/>
    </source>
</evidence>
<comment type="catalytic activity">
    <reaction evidence="2">
        <text>Thiol-dependent hydrolysis of ester, thioester, amide, peptide and isopeptide bonds formed by the C-terminal Gly of ubiquitin (a 76-residue protein attached to proteins as an intracellular targeting signal).</text>
        <dbReference type="EC" id="3.4.19.12"/>
    </reaction>
</comment>
<dbReference type="PROSITE" id="PS00972">
    <property type="entry name" value="USP_1"/>
    <property type="match status" value="1"/>
</dbReference>
<dbReference type="GO" id="GO:0006508">
    <property type="term" value="P:proteolysis"/>
    <property type="evidence" value="ECO:0007669"/>
    <property type="project" value="UniProtKB-KW"/>
</dbReference>
<sequence length="616" mass="70365">HAPAVDGRCSSGYVGLKNGGATCYMNSVLQQLYLVQGIPDDILAIPSDEANEDSLFYQLQTVFGHLKESNLQYYVPDKFWKCFRMDGQPVNVREQQDAFEFYTRLTEQIDDSLRSQKLDSIIAPRFEGVYSIQRICQDCPHRYEREETFLALNLMVTKCNDLQDSLDQFVKGEVLEGDNAYYCEKCNQKRTALIRTCIKTLPPVLVIQLKRFGYDWEASRALKFDDYFQFPWLLDMGAYTAEGIAEREEDSGGGDTDSVASQKQASVSTPTKNSHTSPHSKSTSPLVKKTSHMQPLSTKSSHPHTSPLSTPPKLESASSASPRTPRINTRLRQRGATYELVGVIVHSGQASAGHYYSYIKDRRGDPITNPNNGCWFKYNDTTIEPVEMTDALLEQECFGGTYKAKVSYDSSNPLPEDRLRYWNAYMLFYDSVEDRLNIPKTPKTPRSQTSRSFRASMSSAKKSLSLGPSSNSERRARSSLSELTQLLQQGERQGMFRQHMPPRILSTITHHNLTFLRNRDLYSQYYYNFIYQLCSANLPCLEAMTLGMNFLLNTYIRIKDKEENVIQLWVDLLYSFMQENRESSSWAVGYFMLEEGSSHLAPLLLECPDKMVRQQF</sequence>
<keyword evidence="2" id="KW-0645">Protease</keyword>
<feature type="domain" description="USP" evidence="4">
    <location>
        <begin position="14"/>
        <end position="432"/>
    </location>
</feature>
<evidence type="ECO:0000256" key="1">
    <source>
        <dbReference type="ARBA" id="ARBA00009085"/>
    </source>
</evidence>
<keyword evidence="2" id="KW-0378">Hydrolase</keyword>
<feature type="compositionally biased region" description="Low complexity" evidence="3">
    <location>
        <begin position="455"/>
        <end position="471"/>
    </location>
</feature>
<feature type="non-terminal residue" evidence="5">
    <location>
        <position position="616"/>
    </location>
</feature>
<accession>A0AAV2RZL2</accession>
<dbReference type="InterPro" id="IPR038765">
    <property type="entry name" value="Papain-like_cys_pep_sf"/>
</dbReference>
<name>A0AAV2RZL2_MEGNR</name>
<feature type="compositionally biased region" description="Low complexity" evidence="3">
    <location>
        <begin position="272"/>
        <end position="285"/>
    </location>
</feature>
<dbReference type="GO" id="GO:0004843">
    <property type="term" value="F:cysteine-type deubiquitinase activity"/>
    <property type="evidence" value="ECO:0007669"/>
    <property type="project" value="UniProtKB-UniRule"/>
</dbReference>
<dbReference type="InterPro" id="IPR018200">
    <property type="entry name" value="USP_CS"/>
</dbReference>
<evidence type="ECO:0000313" key="5">
    <source>
        <dbReference type="EMBL" id="CAL4149746.1"/>
    </source>
</evidence>
<dbReference type="PROSITE" id="PS50235">
    <property type="entry name" value="USP_3"/>
    <property type="match status" value="1"/>
</dbReference>
<keyword evidence="6" id="KW-1185">Reference proteome</keyword>
<feature type="region of interest" description="Disordered" evidence="3">
    <location>
        <begin position="247"/>
        <end position="332"/>
    </location>
</feature>
<feature type="compositionally biased region" description="Polar residues" evidence="3">
    <location>
        <begin position="444"/>
        <end position="453"/>
    </location>
</feature>
<dbReference type="InterPro" id="IPR050164">
    <property type="entry name" value="Peptidase_C19"/>
</dbReference>
<feature type="region of interest" description="Disordered" evidence="3">
    <location>
        <begin position="438"/>
        <end position="480"/>
    </location>
</feature>
<dbReference type="InterPro" id="IPR028889">
    <property type="entry name" value="USP"/>
</dbReference>
<proteinExistence type="inferred from homology"/>
<dbReference type="Gene3D" id="3.90.70.10">
    <property type="entry name" value="Cysteine proteinases"/>
    <property type="match status" value="1"/>
</dbReference>
<comment type="similarity">
    <text evidence="1 2">Belongs to the peptidase C19 family.</text>
</comment>
<dbReference type="PANTHER" id="PTHR24006:SF943">
    <property type="entry name" value="UBIQUITIN CARBOXYL-TERMINAL HYDROLASE PUF"/>
    <property type="match status" value="1"/>
</dbReference>
<keyword evidence="2" id="KW-0788">Thiol protease</keyword>
<comment type="caution">
    <text evidence="5">The sequence shown here is derived from an EMBL/GenBank/DDBJ whole genome shotgun (WGS) entry which is preliminary data.</text>
</comment>
<dbReference type="GO" id="GO:0005634">
    <property type="term" value="C:nucleus"/>
    <property type="evidence" value="ECO:0007669"/>
    <property type="project" value="TreeGrafter"/>
</dbReference>
<dbReference type="AlphaFoldDB" id="A0AAV2RZL2"/>
<dbReference type="InterPro" id="IPR001394">
    <property type="entry name" value="Peptidase_C19_UCH"/>
</dbReference>
<feature type="compositionally biased region" description="Low complexity" evidence="3">
    <location>
        <begin position="295"/>
        <end position="314"/>
    </location>
</feature>
<evidence type="ECO:0000313" key="6">
    <source>
        <dbReference type="Proteomes" id="UP001497623"/>
    </source>
</evidence>
<dbReference type="PROSITE" id="PS00973">
    <property type="entry name" value="USP_2"/>
    <property type="match status" value="1"/>
</dbReference>
<evidence type="ECO:0000256" key="2">
    <source>
        <dbReference type="RuleBase" id="RU366025"/>
    </source>
</evidence>
<dbReference type="SUPFAM" id="SSF54001">
    <property type="entry name" value="Cysteine proteinases"/>
    <property type="match status" value="1"/>
</dbReference>
<organism evidence="5 6">
    <name type="scientific">Meganyctiphanes norvegica</name>
    <name type="common">Northern krill</name>
    <name type="synonym">Thysanopoda norvegica</name>
    <dbReference type="NCBI Taxonomy" id="48144"/>
    <lineage>
        <taxon>Eukaryota</taxon>
        <taxon>Metazoa</taxon>
        <taxon>Ecdysozoa</taxon>
        <taxon>Arthropoda</taxon>
        <taxon>Crustacea</taxon>
        <taxon>Multicrustacea</taxon>
        <taxon>Malacostraca</taxon>
        <taxon>Eumalacostraca</taxon>
        <taxon>Eucarida</taxon>
        <taxon>Euphausiacea</taxon>
        <taxon>Euphausiidae</taxon>
        <taxon>Meganyctiphanes</taxon>
    </lineage>
</organism>
<dbReference type="EMBL" id="CAXKWB010037377">
    <property type="protein sequence ID" value="CAL4149746.1"/>
    <property type="molecule type" value="Genomic_DNA"/>
</dbReference>